<dbReference type="PANTHER" id="PTHR12316:SF17">
    <property type="entry name" value="NINJURIN C, ISOFORM D"/>
    <property type="match status" value="1"/>
</dbReference>
<evidence type="ECO:0000313" key="8">
    <source>
        <dbReference type="EMBL" id="KAF7284417.1"/>
    </source>
</evidence>
<comment type="subcellular location">
    <subcellularLocation>
        <location evidence="1">Membrane</location>
        <topology evidence="1">Multi-pass membrane protein</topology>
    </subcellularLocation>
</comment>
<dbReference type="InterPro" id="IPR007007">
    <property type="entry name" value="Ninjurin"/>
</dbReference>
<evidence type="ECO:0000256" key="3">
    <source>
        <dbReference type="ARBA" id="ARBA00022692"/>
    </source>
</evidence>
<accession>A0A834INV4</accession>
<dbReference type="EMBL" id="JAACXV010000078">
    <property type="protein sequence ID" value="KAF7284417.1"/>
    <property type="molecule type" value="Genomic_DNA"/>
</dbReference>
<evidence type="ECO:0008006" key="10">
    <source>
        <dbReference type="Google" id="ProtNLM"/>
    </source>
</evidence>
<keyword evidence="9" id="KW-1185">Reference proteome</keyword>
<keyword evidence="5 7" id="KW-1133">Transmembrane helix</keyword>
<keyword evidence="6 7" id="KW-0472">Membrane</keyword>
<keyword evidence="4" id="KW-0130">Cell adhesion</keyword>
<feature type="transmembrane region" description="Helical" evidence="7">
    <location>
        <begin position="115"/>
        <end position="134"/>
    </location>
</feature>
<feature type="transmembrane region" description="Helical" evidence="7">
    <location>
        <begin position="77"/>
        <end position="103"/>
    </location>
</feature>
<evidence type="ECO:0000256" key="5">
    <source>
        <dbReference type="ARBA" id="ARBA00022989"/>
    </source>
</evidence>
<protein>
    <recommendedName>
        <fullName evidence="10">Ninjurin-2</fullName>
    </recommendedName>
</protein>
<evidence type="ECO:0000256" key="4">
    <source>
        <dbReference type="ARBA" id="ARBA00022889"/>
    </source>
</evidence>
<evidence type="ECO:0000313" key="9">
    <source>
        <dbReference type="Proteomes" id="UP000625711"/>
    </source>
</evidence>
<comment type="similarity">
    <text evidence="2">Belongs to the ninjurin family.</text>
</comment>
<sequence length="167" mass="18409">MTKKEIFIECGELKTDVDGNAVGVVASTATRVVSKILDVNKYATKKTIAQGLLDVALLTTNANHLKYILRVGEKHEFYTLMLTLISISIILQVTGGLLSILVGVLKSYEQRKLDIIITILNQISLGFITGALFCDVIKMNFGLDPAVAVNYTLNRSENNAKYIHLHK</sequence>
<proteinExistence type="inferred from homology"/>
<name>A0A834INV4_RHYFE</name>
<dbReference type="OrthoDB" id="6114058at2759"/>
<dbReference type="AlphaFoldDB" id="A0A834INV4"/>
<evidence type="ECO:0000256" key="1">
    <source>
        <dbReference type="ARBA" id="ARBA00004141"/>
    </source>
</evidence>
<reference evidence="8" key="1">
    <citation type="submission" date="2020-08" db="EMBL/GenBank/DDBJ databases">
        <title>Genome sequencing and assembly of the red palm weevil Rhynchophorus ferrugineus.</title>
        <authorList>
            <person name="Dias G.B."/>
            <person name="Bergman C.M."/>
            <person name="Manee M."/>
        </authorList>
    </citation>
    <scope>NUCLEOTIDE SEQUENCE</scope>
    <source>
        <strain evidence="8">AA-2017</strain>
        <tissue evidence="8">Whole larva</tissue>
    </source>
</reference>
<evidence type="ECO:0000256" key="6">
    <source>
        <dbReference type="ARBA" id="ARBA00023136"/>
    </source>
</evidence>
<dbReference type="Pfam" id="PF04923">
    <property type="entry name" value="Ninjurin"/>
    <property type="match status" value="1"/>
</dbReference>
<dbReference type="GO" id="GO:0016020">
    <property type="term" value="C:membrane"/>
    <property type="evidence" value="ECO:0007669"/>
    <property type="project" value="UniProtKB-SubCell"/>
</dbReference>
<dbReference type="Proteomes" id="UP000625711">
    <property type="component" value="Unassembled WGS sequence"/>
</dbReference>
<evidence type="ECO:0000256" key="2">
    <source>
        <dbReference type="ARBA" id="ARBA00008141"/>
    </source>
</evidence>
<keyword evidence="3 7" id="KW-0812">Transmembrane</keyword>
<dbReference type="PANTHER" id="PTHR12316">
    <property type="entry name" value="NINJURIN-RELATED"/>
    <property type="match status" value="1"/>
</dbReference>
<dbReference type="GO" id="GO:0007155">
    <property type="term" value="P:cell adhesion"/>
    <property type="evidence" value="ECO:0007669"/>
    <property type="project" value="UniProtKB-KW"/>
</dbReference>
<gene>
    <name evidence="8" type="ORF">GWI33_022201</name>
</gene>
<dbReference type="GO" id="GO:0042246">
    <property type="term" value="P:tissue regeneration"/>
    <property type="evidence" value="ECO:0007669"/>
    <property type="project" value="InterPro"/>
</dbReference>
<organism evidence="8 9">
    <name type="scientific">Rhynchophorus ferrugineus</name>
    <name type="common">Red palm weevil</name>
    <name type="synonym">Curculio ferrugineus</name>
    <dbReference type="NCBI Taxonomy" id="354439"/>
    <lineage>
        <taxon>Eukaryota</taxon>
        <taxon>Metazoa</taxon>
        <taxon>Ecdysozoa</taxon>
        <taxon>Arthropoda</taxon>
        <taxon>Hexapoda</taxon>
        <taxon>Insecta</taxon>
        <taxon>Pterygota</taxon>
        <taxon>Neoptera</taxon>
        <taxon>Endopterygota</taxon>
        <taxon>Coleoptera</taxon>
        <taxon>Polyphaga</taxon>
        <taxon>Cucujiformia</taxon>
        <taxon>Curculionidae</taxon>
        <taxon>Dryophthorinae</taxon>
        <taxon>Rhynchophorus</taxon>
    </lineage>
</organism>
<comment type="caution">
    <text evidence="8">The sequence shown here is derived from an EMBL/GenBank/DDBJ whole genome shotgun (WGS) entry which is preliminary data.</text>
</comment>
<evidence type="ECO:0000256" key="7">
    <source>
        <dbReference type="SAM" id="Phobius"/>
    </source>
</evidence>